<proteinExistence type="predicted"/>
<reference evidence="1" key="1">
    <citation type="submission" date="2014-11" db="EMBL/GenBank/DDBJ databases">
        <authorList>
            <person name="Amaro Gonzalez C."/>
        </authorList>
    </citation>
    <scope>NUCLEOTIDE SEQUENCE</scope>
</reference>
<evidence type="ECO:0000313" key="1">
    <source>
        <dbReference type="EMBL" id="JAH85005.1"/>
    </source>
</evidence>
<dbReference type="EMBL" id="GBXM01023572">
    <property type="protein sequence ID" value="JAH85005.1"/>
    <property type="molecule type" value="Transcribed_RNA"/>
</dbReference>
<name>A0A0E9W5Y2_ANGAN</name>
<organism evidence="1">
    <name type="scientific">Anguilla anguilla</name>
    <name type="common">European freshwater eel</name>
    <name type="synonym">Muraena anguilla</name>
    <dbReference type="NCBI Taxonomy" id="7936"/>
    <lineage>
        <taxon>Eukaryota</taxon>
        <taxon>Metazoa</taxon>
        <taxon>Chordata</taxon>
        <taxon>Craniata</taxon>
        <taxon>Vertebrata</taxon>
        <taxon>Euteleostomi</taxon>
        <taxon>Actinopterygii</taxon>
        <taxon>Neopterygii</taxon>
        <taxon>Teleostei</taxon>
        <taxon>Anguilliformes</taxon>
        <taxon>Anguillidae</taxon>
        <taxon>Anguilla</taxon>
    </lineage>
</organism>
<dbReference type="AlphaFoldDB" id="A0A0E9W5Y2"/>
<accession>A0A0E9W5Y2</accession>
<reference evidence="1" key="2">
    <citation type="journal article" date="2015" name="Fish Shellfish Immunol.">
        <title>Early steps in the European eel (Anguilla anguilla)-Vibrio vulnificus interaction in the gills: Role of the RtxA13 toxin.</title>
        <authorList>
            <person name="Callol A."/>
            <person name="Pajuelo D."/>
            <person name="Ebbesson L."/>
            <person name="Teles M."/>
            <person name="MacKenzie S."/>
            <person name="Amaro C."/>
        </authorList>
    </citation>
    <scope>NUCLEOTIDE SEQUENCE</scope>
</reference>
<protein>
    <submittedName>
        <fullName evidence="1">Uncharacterized protein</fullName>
    </submittedName>
</protein>
<sequence length="17" mass="2054">MSKKNKKKGFEISMQNR</sequence>